<accession>A0A1M5WET1</accession>
<dbReference type="InterPro" id="IPR050249">
    <property type="entry name" value="Pseudomonas-type_ThrB"/>
</dbReference>
<keyword evidence="2" id="KW-0808">Transferase</keyword>
<feature type="domain" description="Aminoglycoside phosphotransferase" evidence="1">
    <location>
        <begin position="26"/>
        <end position="269"/>
    </location>
</feature>
<dbReference type="RefSeq" id="WP_073376034.1">
    <property type="nucleotide sequence ID" value="NZ_FQXS01000012.1"/>
</dbReference>
<gene>
    <name evidence="2" type="ORF">SAMN02745124_02249</name>
</gene>
<proteinExistence type="predicted"/>
<sequence>MTPSLIDRGRRVVCASFLSPTARPPEIEPLGAGRINDTFLVSSSGHVPLVLQRINGDVFPDPVCIAENVAAVTAHLAGRRQQSGGDERFPRLVPARDGKSCAIDHDGAVWRVIEYVSGAVSYPLVTSADQAFEVGRMLGRFHLLLDDFDSGVLRPPLPGFHDLPAYCRGLEQTLAEPRRSASGAARDCCLQVEQRLVDADALVRAHQRGELVQRLIHGDPKCDNVLFDRSTLRAVALIDLDTVSPGLVLWDLGDCLRSVCNPAGERPPDRRPGKFHLDLCRAVLTGYRAGGADLSAAERSLLFQGLRLLTFELGVRFLTDYLAGDRYFKVEEPEDNLDRARVQFDLLAQIEHQQAGIEALVADIWP</sequence>
<dbReference type="Pfam" id="PF01636">
    <property type="entry name" value="APH"/>
    <property type="match status" value="1"/>
</dbReference>
<dbReference type="InterPro" id="IPR011009">
    <property type="entry name" value="Kinase-like_dom_sf"/>
</dbReference>
<evidence type="ECO:0000259" key="1">
    <source>
        <dbReference type="Pfam" id="PF01636"/>
    </source>
</evidence>
<dbReference type="Proteomes" id="UP000184139">
    <property type="component" value="Unassembled WGS sequence"/>
</dbReference>
<protein>
    <submittedName>
        <fullName evidence="2">Phosphotransferase enzyme family protein</fullName>
    </submittedName>
</protein>
<organism evidence="2 3">
    <name type="scientific">Desulfofustis glycolicus DSM 9705</name>
    <dbReference type="NCBI Taxonomy" id="1121409"/>
    <lineage>
        <taxon>Bacteria</taxon>
        <taxon>Pseudomonadati</taxon>
        <taxon>Thermodesulfobacteriota</taxon>
        <taxon>Desulfobulbia</taxon>
        <taxon>Desulfobulbales</taxon>
        <taxon>Desulfocapsaceae</taxon>
        <taxon>Desulfofustis</taxon>
    </lineage>
</organism>
<dbReference type="GO" id="GO:0016740">
    <property type="term" value="F:transferase activity"/>
    <property type="evidence" value="ECO:0007669"/>
    <property type="project" value="UniProtKB-KW"/>
</dbReference>
<evidence type="ECO:0000313" key="2">
    <source>
        <dbReference type="EMBL" id="SHH85743.1"/>
    </source>
</evidence>
<reference evidence="2 3" key="1">
    <citation type="submission" date="2016-11" db="EMBL/GenBank/DDBJ databases">
        <authorList>
            <person name="Jaros S."/>
            <person name="Januszkiewicz K."/>
            <person name="Wedrychowicz H."/>
        </authorList>
    </citation>
    <scope>NUCLEOTIDE SEQUENCE [LARGE SCALE GENOMIC DNA]</scope>
    <source>
        <strain evidence="2 3">DSM 9705</strain>
    </source>
</reference>
<keyword evidence="3" id="KW-1185">Reference proteome</keyword>
<name>A0A1M5WET1_9BACT</name>
<dbReference type="PANTHER" id="PTHR21064:SF5">
    <property type="entry name" value="SLR1880 PROTEIN"/>
    <property type="match status" value="1"/>
</dbReference>
<dbReference type="OrthoDB" id="526037at2"/>
<evidence type="ECO:0000313" key="3">
    <source>
        <dbReference type="Proteomes" id="UP000184139"/>
    </source>
</evidence>
<dbReference type="InterPro" id="IPR002575">
    <property type="entry name" value="Aminoglycoside_PTrfase"/>
</dbReference>
<dbReference type="EMBL" id="FQXS01000012">
    <property type="protein sequence ID" value="SHH85743.1"/>
    <property type="molecule type" value="Genomic_DNA"/>
</dbReference>
<dbReference type="Gene3D" id="3.90.1200.10">
    <property type="match status" value="1"/>
</dbReference>
<dbReference type="AlphaFoldDB" id="A0A1M5WET1"/>
<dbReference type="PANTHER" id="PTHR21064">
    <property type="entry name" value="AMINOGLYCOSIDE PHOSPHOTRANSFERASE DOMAIN-CONTAINING PROTEIN-RELATED"/>
    <property type="match status" value="1"/>
</dbReference>
<dbReference type="STRING" id="1121409.SAMN02745124_02249"/>
<dbReference type="SUPFAM" id="SSF56112">
    <property type="entry name" value="Protein kinase-like (PK-like)"/>
    <property type="match status" value="1"/>
</dbReference>